<proteinExistence type="predicted"/>
<keyword evidence="2" id="KW-1185">Reference proteome</keyword>
<accession>A0A1Y6EFS6</accession>
<gene>
    <name evidence="1" type="ORF">SAMN06297229_0564</name>
</gene>
<evidence type="ECO:0000313" key="1">
    <source>
        <dbReference type="EMBL" id="SMQ61444.1"/>
    </source>
</evidence>
<sequence>MTSAQEIEDLVATRLDDGSSSREIEIFFNEEGWIYGFDRHQSRYQVRDPNEDKLPEFLGRHQILVYVDDQRRFIRVEVEKMYNSL</sequence>
<dbReference type="EMBL" id="FXWH01000001">
    <property type="protein sequence ID" value="SMQ61444.1"/>
    <property type="molecule type" value="Genomic_DNA"/>
</dbReference>
<dbReference type="Proteomes" id="UP000194450">
    <property type="component" value="Unassembled WGS sequence"/>
</dbReference>
<organism evidence="1 2">
    <name type="scientific">Pseudidiomarina planktonica</name>
    <dbReference type="NCBI Taxonomy" id="1323738"/>
    <lineage>
        <taxon>Bacteria</taxon>
        <taxon>Pseudomonadati</taxon>
        <taxon>Pseudomonadota</taxon>
        <taxon>Gammaproteobacteria</taxon>
        <taxon>Alteromonadales</taxon>
        <taxon>Idiomarinaceae</taxon>
        <taxon>Pseudidiomarina</taxon>
    </lineage>
</organism>
<protein>
    <submittedName>
        <fullName evidence="1">Uncharacterized protein</fullName>
    </submittedName>
</protein>
<name>A0A1Y6EFS6_9GAMM</name>
<dbReference type="AlphaFoldDB" id="A0A1Y6EFS6"/>
<evidence type="ECO:0000313" key="2">
    <source>
        <dbReference type="Proteomes" id="UP000194450"/>
    </source>
</evidence>
<reference evidence="2" key="1">
    <citation type="submission" date="2017-04" db="EMBL/GenBank/DDBJ databases">
        <authorList>
            <person name="Varghese N."/>
            <person name="Submissions S."/>
        </authorList>
    </citation>
    <scope>NUCLEOTIDE SEQUENCE [LARGE SCALE GENOMIC DNA]</scope>
</reference>